<dbReference type="EMBL" id="GGEC01070239">
    <property type="protein sequence ID" value="MBX50723.1"/>
    <property type="molecule type" value="Transcribed_RNA"/>
</dbReference>
<sequence>MPSAHLTHQWIFEVLVVWLHDAFPNPIKSFIFKQWNLKFPCDTAGGCSS</sequence>
<accession>A0A2P2P7U8</accession>
<proteinExistence type="predicted"/>
<evidence type="ECO:0000313" key="1">
    <source>
        <dbReference type="EMBL" id="MBX50723.1"/>
    </source>
</evidence>
<organism evidence="1">
    <name type="scientific">Rhizophora mucronata</name>
    <name type="common">Asiatic mangrove</name>
    <dbReference type="NCBI Taxonomy" id="61149"/>
    <lineage>
        <taxon>Eukaryota</taxon>
        <taxon>Viridiplantae</taxon>
        <taxon>Streptophyta</taxon>
        <taxon>Embryophyta</taxon>
        <taxon>Tracheophyta</taxon>
        <taxon>Spermatophyta</taxon>
        <taxon>Magnoliopsida</taxon>
        <taxon>eudicotyledons</taxon>
        <taxon>Gunneridae</taxon>
        <taxon>Pentapetalae</taxon>
        <taxon>rosids</taxon>
        <taxon>fabids</taxon>
        <taxon>Malpighiales</taxon>
        <taxon>Rhizophoraceae</taxon>
        <taxon>Rhizophora</taxon>
    </lineage>
</organism>
<dbReference type="AlphaFoldDB" id="A0A2P2P7U8"/>
<reference evidence="1" key="1">
    <citation type="submission" date="2018-02" db="EMBL/GenBank/DDBJ databases">
        <title>Rhizophora mucronata_Transcriptome.</title>
        <authorList>
            <person name="Meera S.P."/>
            <person name="Sreeshan A."/>
            <person name="Augustine A."/>
        </authorList>
    </citation>
    <scope>NUCLEOTIDE SEQUENCE</scope>
    <source>
        <tissue evidence="1">Leaf</tissue>
    </source>
</reference>
<name>A0A2P2P7U8_RHIMU</name>
<protein>
    <submittedName>
        <fullName evidence="1">Uncharacterized protein</fullName>
    </submittedName>
</protein>